<evidence type="ECO:0000256" key="1">
    <source>
        <dbReference type="ARBA" id="ARBA00022801"/>
    </source>
</evidence>
<dbReference type="EMBL" id="CP060052">
    <property type="protein sequence ID" value="QNE06351.1"/>
    <property type="molecule type" value="Genomic_DNA"/>
</dbReference>
<dbReference type="AlphaFoldDB" id="A0A7G6VX86"/>
<organism evidence="4 5">
    <name type="scientific">Croceicoccus marinus</name>
    <dbReference type="NCBI Taxonomy" id="450378"/>
    <lineage>
        <taxon>Bacteria</taxon>
        <taxon>Pseudomonadati</taxon>
        <taxon>Pseudomonadota</taxon>
        <taxon>Alphaproteobacteria</taxon>
        <taxon>Sphingomonadales</taxon>
        <taxon>Erythrobacteraceae</taxon>
        <taxon>Croceicoccus</taxon>
    </lineage>
</organism>
<dbReference type="GO" id="GO:0003723">
    <property type="term" value="F:RNA binding"/>
    <property type="evidence" value="ECO:0007669"/>
    <property type="project" value="UniProtKB-KW"/>
</dbReference>
<evidence type="ECO:0000259" key="3">
    <source>
        <dbReference type="Pfam" id="PF10150"/>
    </source>
</evidence>
<name>A0A7G6VX86_9SPHN</name>
<dbReference type="Pfam" id="PF10150">
    <property type="entry name" value="RNase_E_G"/>
    <property type="match status" value="1"/>
</dbReference>
<sequence>MAETPGTWLIERGIGETRAALVHNDSIIAARLAWPGELAAGAVVEGVLASRASGSARGTVRLDGGEELLVDRLPKSASEGAPIRILIHRARIDEGTRSKRAQGRPTDAPLRPAPTLEERLKGEGDEVRIVPRFPVTGWSELIAEAFERQVTFDGGALHLSPTPAMTLIDIDGTLPPRALALAAVPAIAASLMRLDIGGSIGIDFPTLQDKADRRAVDAALEQALQGFAHERTAMNGFGFVQIVARMEGPSILHRVTRHRLAAAARLLLRRAEHVADPGAILLTVHPALQARLKAEWIGELARRTGREIRIGVDPALAPEAGMAQAVPL</sequence>
<dbReference type="InterPro" id="IPR019307">
    <property type="entry name" value="RNA-bd_AU-1/RNase_E/G"/>
</dbReference>
<dbReference type="Proteomes" id="UP000515297">
    <property type="component" value="Chromosome"/>
</dbReference>
<protein>
    <submittedName>
        <fullName evidence="4">Ribonuclease E/G</fullName>
    </submittedName>
</protein>
<keyword evidence="1" id="KW-0378">Hydrolase</keyword>
<evidence type="ECO:0000256" key="2">
    <source>
        <dbReference type="ARBA" id="ARBA00022884"/>
    </source>
</evidence>
<accession>A0A7G6VX86</accession>
<evidence type="ECO:0000313" key="4">
    <source>
        <dbReference type="EMBL" id="QNE06351.1"/>
    </source>
</evidence>
<feature type="domain" description="RNA-binding protein AU-1/Ribonuclease E/G" evidence="3">
    <location>
        <begin position="131"/>
        <end position="240"/>
    </location>
</feature>
<dbReference type="GO" id="GO:0016787">
    <property type="term" value="F:hydrolase activity"/>
    <property type="evidence" value="ECO:0007669"/>
    <property type="project" value="UniProtKB-KW"/>
</dbReference>
<reference evidence="4 5" key="1">
    <citation type="submission" date="2020-08" db="EMBL/GenBank/DDBJ databases">
        <authorList>
            <person name="Liu G."/>
            <person name="Sun C."/>
        </authorList>
    </citation>
    <scope>NUCLEOTIDE SEQUENCE [LARGE SCALE GENOMIC DNA]</scope>
    <source>
        <strain evidence="4 5">OT19</strain>
    </source>
</reference>
<gene>
    <name evidence="4" type="ORF">H4O24_07065</name>
</gene>
<proteinExistence type="predicted"/>
<dbReference type="RefSeq" id="WP_185885352.1">
    <property type="nucleotide sequence ID" value="NZ_CP060052.1"/>
</dbReference>
<keyword evidence="2" id="KW-0694">RNA-binding</keyword>
<evidence type="ECO:0000313" key="5">
    <source>
        <dbReference type="Proteomes" id="UP000515297"/>
    </source>
</evidence>